<dbReference type="RefSeq" id="WP_156185759.1">
    <property type="nucleotide sequence ID" value="NZ_JACHEK010000001.1"/>
</dbReference>
<dbReference type="EMBL" id="JACHEK010000001">
    <property type="protein sequence ID" value="MBB6142663.1"/>
    <property type="molecule type" value="Genomic_DNA"/>
</dbReference>
<dbReference type="Proteomes" id="UP000538666">
    <property type="component" value="Unassembled WGS sequence"/>
</dbReference>
<reference evidence="1 2" key="1">
    <citation type="submission" date="2020-08" db="EMBL/GenBank/DDBJ databases">
        <title>Genomic Encyclopedia of Type Strains, Phase IV (KMG-IV): sequencing the most valuable type-strain genomes for metagenomic binning, comparative biology and taxonomic classification.</title>
        <authorList>
            <person name="Goeker M."/>
        </authorList>
    </citation>
    <scope>NUCLEOTIDE SEQUENCE [LARGE SCALE GENOMIC DNA]</scope>
    <source>
        <strain evidence="1 2">DSM 103733</strain>
    </source>
</reference>
<comment type="caution">
    <text evidence="1">The sequence shown here is derived from an EMBL/GenBank/DDBJ whole genome shotgun (WGS) entry which is preliminary data.</text>
</comment>
<organism evidence="1 2">
    <name type="scientific">Silvibacterium bohemicum</name>
    <dbReference type="NCBI Taxonomy" id="1577686"/>
    <lineage>
        <taxon>Bacteria</taxon>
        <taxon>Pseudomonadati</taxon>
        <taxon>Acidobacteriota</taxon>
        <taxon>Terriglobia</taxon>
        <taxon>Terriglobales</taxon>
        <taxon>Acidobacteriaceae</taxon>
        <taxon>Silvibacterium</taxon>
    </lineage>
</organism>
<evidence type="ECO:0000313" key="2">
    <source>
        <dbReference type="Proteomes" id="UP000538666"/>
    </source>
</evidence>
<gene>
    <name evidence="1" type="ORF">HNQ77_000601</name>
</gene>
<proteinExistence type="predicted"/>
<protein>
    <submittedName>
        <fullName evidence="1">Uncharacterized protein</fullName>
    </submittedName>
</protein>
<keyword evidence="2" id="KW-1185">Reference proteome</keyword>
<evidence type="ECO:0000313" key="1">
    <source>
        <dbReference type="EMBL" id="MBB6142663.1"/>
    </source>
</evidence>
<dbReference type="AlphaFoldDB" id="A0A841JN37"/>
<accession>A0A841JN37</accession>
<sequence>MESLKPTHRPVSIIHTAPDPDALQVRSHGEIGGVLEVRCETPNHPEFKVEFNGGNPSNEAINETFNGSMDAPVIIPLNKIGNYVYSILYSSKGGKPPVIFGPFPCNIHPCTGCRF</sequence>
<name>A0A841JN37_9BACT</name>